<dbReference type="Pfam" id="PF01535">
    <property type="entry name" value="PPR"/>
    <property type="match status" value="2"/>
</dbReference>
<reference evidence="2 3" key="1">
    <citation type="journal article" date="2020" name="IScience">
        <title>Genome Sequencing of the Endangered Kingdonia uniflora (Circaeasteraceae, Ranunculales) Reveals Potential Mechanisms of Evolutionary Specialization.</title>
        <authorList>
            <person name="Sun Y."/>
            <person name="Deng T."/>
            <person name="Zhang A."/>
            <person name="Moore M.J."/>
            <person name="Landis J.B."/>
            <person name="Lin N."/>
            <person name="Zhang H."/>
            <person name="Zhang X."/>
            <person name="Huang J."/>
            <person name="Zhang X."/>
            <person name="Sun H."/>
            <person name="Wang H."/>
        </authorList>
    </citation>
    <scope>NUCLEOTIDE SEQUENCE [LARGE SCALE GENOMIC DNA]</scope>
    <source>
        <strain evidence="2">TB1705</strain>
        <tissue evidence="2">Leaf</tissue>
    </source>
</reference>
<dbReference type="Pfam" id="PF20431">
    <property type="entry name" value="E_motif"/>
    <property type="match status" value="1"/>
</dbReference>
<dbReference type="Proteomes" id="UP000541444">
    <property type="component" value="Unassembled WGS sequence"/>
</dbReference>
<protein>
    <recommendedName>
        <fullName evidence="4">Pentatricopeptide repeat-containing protein</fullName>
    </recommendedName>
</protein>
<keyword evidence="1" id="KW-0677">Repeat</keyword>
<comment type="caution">
    <text evidence="2">The sequence shown here is derived from an EMBL/GenBank/DDBJ whole genome shotgun (WGS) entry which is preliminary data.</text>
</comment>
<dbReference type="AlphaFoldDB" id="A0A7J7KXP4"/>
<dbReference type="Gene3D" id="1.25.40.10">
    <property type="entry name" value="Tetratricopeptide repeat domain"/>
    <property type="match status" value="1"/>
</dbReference>
<name>A0A7J7KXP4_9MAGN</name>
<dbReference type="FunFam" id="1.25.40.10:FF:000158">
    <property type="entry name" value="pentatricopeptide repeat-containing protein At2g33680"/>
    <property type="match status" value="1"/>
</dbReference>
<dbReference type="GO" id="GO:0009451">
    <property type="term" value="P:RNA modification"/>
    <property type="evidence" value="ECO:0007669"/>
    <property type="project" value="InterPro"/>
</dbReference>
<accession>A0A7J7KXP4</accession>
<proteinExistence type="predicted"/>
<dbReference type="GO" id="GO:0003723">
    <property type="term" value="F:RNA binding"/>
    <property type="evidence" value="ECO:0007669"/>
    <property type="project" value="InterPro"/>
</dbReference>
<evidence type="ECO:0000256" key="1">
    <source>
        <dbReference type="ARBA" id="ARBA00022737"/>
    </source>
</evidence>
<sequence length="222" mass="25289">MGGIIEARWILNETPERNEVSWSAMIAKYSQNGDAEEVLKLFVQKLPLTLYLAVLFDCSHCGLVDKAFRYFDFMERIYSIKPRGRHYTCMADFLARSGKLCEAEAFIKALPFQPEANAWASLLSGCCKYKNEILAERISMKVWELVGNNSAGYIMLSNTYALAGRWSNALKVQKLMTEKRFKKIGGCSWIKVRNQVHSFYCEGGCHGVLDLLMSKMADYVVF</sequence>
<dbReference type="EMBL" id="JACGCM010002815">
    <property type="protein sequence ID" value="KAF6135044.1"/>
    <property type="molecule type" value="Genomic_DNA"/>
</dbReference>
<dbReference type="GO" id="GO:0099402">
    <property type="term" value="P:plant organ development"/>
    <property type="evidence" value="ECO:0007669"/>
    <property type="project" value="UniProtKB-ARBA"/>
</dbReference>
<organism evidence="2 3">
    <name type="scientific">Kingdonia uniflora</name>
    <dbReference type="NCBI Taxonomy" id="39325"/>
    <lineage>
        <taxon>Eukaryota</taxon>
        <taxon>Viridiplantae</taxon>
        <taxon>Streptophyta</taxon>
        <taxon>Embryophyta</taxon>
        <taxon>Tracheophyta</taxon>
        <taxon>Spermatophyta</taxon>
        <taxon>Magnoliopsida</taxon>
        <taxon>Ranunculales</taxon>
        <taxon>Circaeasteraceae</taxon>
        <taxon>Kingdonia</taxon>
    </lineage>
</organism>
<evidence type="ECO:0000313" key="2">
    <source>
        <dbReference type="EMBL" id="KAF6135044.1"/>
    </source>
</evidence>
<gene>
    <name evidence="2" type="ORF">GIB67_014093</name>
</gene>
<dbReference type="InterPro" id="IPR046960">
    <property type="entry name" value="PPR_At4g14850-like_plant"/>
</dbReference>
<dbReference type="InterPro" id="IPR002885">
    <property type="entry name" value="PPR_rpt"/>
</dbReference>
<keyword evidence="3" id="KW-1185">Reference proteome</keyword>
<evidence type="ECO:0000313" key="3">
    <source>
        <dbReference type="Proteomes" id="UP000541444"/>
    </source>
</evidence>
<dbReference type="InterPro" id="IPR046848">
    <property type="entry name" value="E_motif"/>
</dbReference>
<evidence type="ECO:0008006" key="4">
    <source>
        <dbReference type="Google" id="ProtNLM"/>
    </source>
</evidence>
<dbReference type="PANTHER" id="PTHR47926:SF419">
    <property type="entry name" value="(WILD MALAYSIAN BANANA) HYPOTHETICAL PROTEIN"/>
    <property type="match status" value="1"/>
</dbReference>
<dbReference type="OrthoDB" id="185373at2759"/>
<dbReference type="PANTHER" id="PTHR47926">
    <property type="entry name" value="PENTATRICOPEPTIDE REPEAT-CONTAINING PROTEIN"/>
    <property type="match status" value="1"/>
</dbReference>
<dbReference type="InterPro" id="IPR011990">
    <property type="entry name" value="TPR-like_helical_dom_sf"/>
</dbReference>